<proteinExistence type="predicted"/>
<feature type="transmembrane region" description="Helical" evidence="1">
    <location>
        <begin position="65"/>
        <end position="87"/>
    </location>
</feature>
<feature type="transmembrane region" description="Helical" evidence="1">
    <location>
        <begin position="37"/>
        <end position="58"/>
    </location>
</feature>
<keyword evidence="3" id="KW-1185">Reference proteome</keyword>
<accession>A0A243W978</accession>
<dbReference type="OrthoDB" id="9813621at2"/>
<comment type="caution">
    <text evidence="2">The sequence shown here is derived from an EMBL/GenBank/DDBJ whole genome shotgun (WGS) entry which is preliminary data.</text>
</comment>
<keyword evidence="1" id="KW-0472">Membrane</keyword>
<name>A0A243W978_9BACT</name>
<keyword evidence="1" id="KW-1133">Transmembrane helix</keyword>
<reference evidence="2 3" key="1">
    <citation type="submission" date="2017-01" db="EMBL/GenBank/DDBJ databases">
        <title>A new Hymenobacter.</title>
        <authorList>
            <person name="Liang Y."/>
            <person name="Feng F."/>
        </authorList>
    </citation>
    <scope>NUCLEOTIDE SEQUENCE [LARGE SCALE GENOMIC DNA]</scope>
    <source>
        <strain evidence="2">MIMBbqt21</strain>
    </source>
</reference>
<evidence type="ECO:0000256" key="1">
    <source>
        <dbReference type="SAM" id="Phobius"/>
    </source>
</evidence>
<gene>
    <name evidence="2" type="ORF">BXP70_20295</name>
</gene>
<protein>
    <submittedName>
        <fullName evidence="2">Uncharacterized protein</fullName>
    </submittedName>
</protein>
<feature type="transmembrane region" description="Helical" evidence="1">
    <location>
        <begin position="150"/>
        <end position="174"/>
    </location>
</feature>
<dbReference type="Proteomes" id="UP000194873">
    <property type="component" value="Unassembled WGS sequence"/>
</dbReference>
<sequence length="185" mass="19870">MIMTLNKSILRLALATAFLLLIPLVAMQFTHEMTWSLFDFALAGTLLFGTGLTYELIARQASSRVYRLAIGLALAAALFLVWTNLAVGLIGSENNPANLLYGAVLAVGLMGALAVRFQARGMTNVLFAMALTQVLVPVVSLMVWKPQVTALGLLESVGLTTLFVGLWVGAALLFRRASTIDTAQR</sequence>
<feature type="transmembrane region" description="Helical" evidence="1">
    <location>
        <begin position="124"/>
        <end position="144"/>
    </location>
</feature>
<dbReference type="EMBL" id="MTSE01000013">
    <property type="protein sequence ID" value="OUJ71960.1"/>
    <property type="molecule type" value="Genomic_DNA"/>
</dbReference>
<dbReference type="AlphaFoldDB" id="A0A243W978"/>
<keyword evidence="1" id="KW-0812">Transmembrane</keyword>
<feature type="transmembrane region" description="Helical" evidence="1">
    <location>
        <begin position="99"/>
        <end position="117"/>
    </location>
</feature>
<organism evidence="2 3">
    <name type="scientific">Hymenobacter crusticola</name>
    <dbReference type="NCBI Taxonomy" id="1770526"/>
    <lineage>
        <taxon>Bacteria</taxon>
        <taxon>Pseudomonadati</taxon>
        <taxon>Bacteroidota</taxon>
        <taxon>Cytophagia</taxon>
        <taxon>Cytophagales</taxon>
        <taxon>Hymenobacteraceae</taxon>
        <taxon>Hymenobacter</taxon>
    </lineage>
</organism>
<evidence type="ECO:0000313" key="2">
    <source>
        <dbReference type="EMBL" id="OUJ71960.1"/>
    </source>
</evidence>
<evidence type="ECO:0000313" key="3">
    <source>
        <dbReference type="Proteomes" id="UP000194873"/>
    </source>
</evidence>